<name>A0A6J4RT84_9ACTN</name>
<organism evidence="1">
    <name type="scientific">uncultured Solirubrobacterales bacterium</name>
    <dbReference type="NCBI Taxonomy" id="768556"/>
    <lineage>
        <taxon>Bacteria</taxon>
        <taxon>Bacillati</taxon>
        <taxon>Actinomycetota</taxon>
        <taxon>Thermoleophilia</taxon>
        <taxon>Solirubrobacterales</taxon>
        <taxon>environmental samples</taxon>
    </lineage>
</organism>
<gene>
    <name evidence="1" type="ORF">AVDCRST_MAG17-12</name>
</gene>
<protein>
    <submittedName>
        <fullName evidence="1">Uncharacterized protein</fullName>
    </submittedName>
</protein>
<proteinExistence type="predicted"/>
<reference evidence="1" key="1">
    <citation type="submission" date="2020-02" db="EMBL/GenBank/DDBJ databases">
        <authorList>
            <person name="Meier V. D."/>
        </authorList>
    </citation>
    <scope>NUCLEOTIDE SEQUENCE</scope>
    <source>
        <strain evidence="1">AVDCRST_MAG17</strain>
    </source>
</reference>
<dbReference type="EMBL" id="CADCVV010000002">
    <property type="protein sequence ID" value="CAA9478616.1"/>
    <property type="molecule type" value="Genomic_DNA"/>
</dbReference>
<sequence>MVGQAAPDGLDVAAAGIAVVLPRSPIETVVWVRL</sequence>
<dbReference type="AlphaFoldDB" id="A0A6J4RT84"/>
<evidence type="ECO:0000313" key="1">
    <source>
        <dbReference type="EMBL" id="CAA9478616.1"/>
    </source>
</evidence>
<accession>A0A6J4RT84</accession>